<dbReference type="InterPro" id="IPR011055">
    <property type="entry name" value="Dup_hybrid_motif"/>
</dbReference>
<dbReference type="InterPro" id="IPR050570">
    <property type="entry name" value="Cell_wall_metabolism_enzyme"/>
</dbReference>
<dbReference type="SUPFAM" id="SSF51261">
    <property type="entry name" value="Duplicated hybrid motif"/>
    <property type="match status" value="1"/>
</dbReference>
<feature type="signal peptide" evidence="1">
    <location>
        <begin position="1"/>
        <end position="22"/>
    </location>
</feature>
<dbReference type="Pfam" id="PF01551">
    <property type="entry name" value="Peptidase_M23"/>
    <property type="match status" value="1"/>
</dbReference>
<dbReference type="EMBL" id="JACHFL010000006">
    <property type="protein sequence ID" value="MBB5363579.1"/>
    <property type="molecule type" value="Genomic_DNA"/>
</dbReference>
<proteinExistence type="predicted"/>
<dbReference type="GO" id="GO:0004222">
    <property type="term" value="F:metalloendopeptidase activity"/>
    <property type="evidence" value="ECO:0007669"/>
    <property type="project" value="TreeGrafter"/>
</dbReference>
<dbReference type="CDD" id="cd12797">
    <property type="entry name" value="M23_peptidase"/>
    <property type="match status" value="1"/>
</dbReference>
<dbReference type="AlphaFoldDB" id="A0A7W8JXQ3"/>
<evidence type="ECO:0000256" key="1">
    <source>
        <dbReference type="SAM" id="SignalP"/>
    </source>
</evidence>
<dbReference type="Gene3D" id="2.70.70.10">
    <property type="entry name" value="Glucose Permease (Domain IIA)"/>
    <property type="match status" value="1"/>
</dbReference>
<organism evidence="3 4">
    <name type="scientific">Deinococcus humi</name>
    <dbReference type="NCBI Taxonomy" id="662880"/>
    <lineage>
        <taxon>Bacteria</taxon>
        <taxon>Thermotogati</taxon>
        <taxon>Deinococcota</taxon>
        <taxon>Deinococci</taxon>
        <taxon>Deinococcales</taxon>
        <taxon>Deinococcaceae</taxon>
        <taxon>Deinococcus</taxon>
    </lineage>
</organism>
<gene>
    <name evidence="3" type="ORF">HNQ08_002685</name>
</gene>
<keyword evidence="1" id="KW-0732">Signal</keyword>
<accession>A0A7W8JXQ3</accession>
<name>A0A7W8JXQ3_9DEIO</name>
<dbReference type="PANTHER" id="PTHR21666:SF285">
    <property type="entry name" value="M23 FAMILY METALLOPEPTIDASE"/>
    <property type="match status" value="1"/>
</dbReference>
<evidence type="ECO:0000313" key="3">
    <source>
        <dbReference type="EMBL" id="MBB5363579.1"/>
    </source>
</evidence>
<comment type="caution">
    <text evidence="3">The sequence shown here is derived from an EMBL/GenBank/DDBJ whole genome shotgun (WGS) entry which is preliminary data.</text>
</comment>
<reference evidence="3 4" key="1">
    <citation type="submission" date="2020-08" db="EMBL/GenBank/DDBJ databases">
        <title>Genomic Encyclopedia of Type Strains, Phase IV (KMG-IV): sequencing the most valuable type-strain genomes for metagenomic binning, comparative biology and taxonomic classification.</title>
        <authorList>
            <person name="Goeker M."/>
        </authorList>
    </citation>
    <scope>NUCLEOTIDE SEQUENCE [LARGE SCALE GENOMIC DNA]</scope>
    <source>
        <strain evidence="3 4">DSM 27939</strain>
    </source>
</reference>
<evidence type="ECO:0000313" key="4">
    <source>
        <dbReference type="Proteomes" id="UP000552709"/>
    </source>
</evidence>
<protein>
    <recommendedName>
        <fullName evidence="2">M23ase beta-sheet core domain-containing protein</fullName>
    </recommendedName>
</protein>
<dbReference type="RefSeq" id="WP_184132754.1">
    <property type="nucleotide sequence ID" value="NZ_JACHFL010000006.1"/>
</dbReference>
<dbReference type="InterPro" id="IPR016047">
    <property type="entry name" value="M23ase_b-sheet_dom"/>
</dbReference>
<dbReference type="Proteomes" id="UP000552709">
    <property type="component" value="Unassembled WGS sequence"/>
</dbReference>
<keyword evidence="4" id="KW-1185">Reference proteome</keyword>
<dbReference type="PANTHER" id="PTHR21666">
    <property type="entry name" value="PEPTIDASE-RELATED"/>
    <property type="match status" value="1"/>
</dbReference>
<feature type="chain" id="PRO_5030777350" description="M23ase beta-sheet core domain-containing protein" evidence="1">
    <location>
        <begin position="23"/>
        <end position="350"/>
    </location>
</feature>
<sequence length="350" mass="37625">MKIKMMTSAALMLSTLQLSAAAATLPLRGNDLASDERYKTGVHLAGIQAEGKDIGALRRVSDTNWTRLKAGTTDSKVNSNWVVYGKPFYAMAPGIVVGCWRNAPENVPGSYNPLYKPDLKFAGGGNHLWVLQDDGSYALYAHAQPGSIPAALCPHNAELFTGHSGKGGRPDIEPEVRVVNGTRVKAGQFLGKVGNSGSSSGPHLHVHMEKDGKPVPMTFDHGLTTPFEGDKASLDGPWTSLAGQAFPKASVLFWPPRPAGELVFNSIPASAYQGWVEHLADSGMMPRLITCKSNGATYNSTWTLSHGQWASFHGMSPVQAAEKHATYQAAGYQRTSLYTCDSKTVAVWRK</sequence>
<feature type="domain" description="M23ase beta-sheet core" evidence="2">
    <location>
        <begin position="176"/>
        <end position="215"/>
    </location>
</feature>
<evidence type="ECO:0000259" key="2">
    <source>
        <dbReference type="Pfam" id="PF01551"/>
    </source>
</evidence>